<keyword evidence="3" id="KW-1185">Reference proteome</keyword>
<proteinExistence type="predicted"/>
<reference evidence="2" key="2">
    <citation type="submission" date="2025-09" db="UniProtKB">
        <authorList>
            <consortium name="Ensembl"/>
        </authorList>
    </citation>
    <scope>IDENTIFICATION</scope>
</reference>
<name>A0A672NHS2_SINGR</name>
<dbReference type="InParanoid" id="A0A672NHS2"/>
<evidence type="ECO:0000259" key="1">
    <source>
        <dbReference type="Pfam" id="PF08473"/>
    </source>
</evidence>
<sequence length="114" mass="12971">DNDVSVNICSFFLFHYLQYTIVHVFVVFLPPVPLFCCPTQCRKSTGVFFGEAEGAVMSKLVSMGSFKRVNLYDYRSICRVYAQTSDTAHTLLHVSTIQSHYICDFACVSHCSFY</sequence>
<evidence type="ECO:0000313" key="3">
    <source>
        <dbReference type="Proteomes" id="UP000472262"/>
    </source>
</evidence>
<reference evidence="2" key="1">
    <citation type="submission" date="2025-08" db="UniProtKB">
        <authorList>
            <consortium name="Ensembl"/>
        </authorList>
    </citation>
    <scope>IDENTIFICATION</scope>
</reference>
<dbReference type="Ensembl" id="ENSSGRT00000053611.1">
    <property type="protein sequence ID" value="ENSSGRP00000050172.1"/>
    <property type="gene ID" value="ENSSGRG00000026613.1"/>
</dbReference>
<dbReference type="Proteomes" id="UP000472262">
    <property type="component" value="Unassembled WGS sequence"/>
</dbReference>
<feature type="domain" description="Voltage-dependent calcium channel alpha-2/delta subunit conserved region" evidence="1">
    <location>
        <begin position="43"/>
        <end position="94"/>
    </location>
</feature>
<accession>A0A672NHS2</accession>
<dbReference type="Pfam" id="PF08473">
    <property type="entry name" value="VGCC_alpha2"/>
    <property type="match status" value="1"/>
</dbReference>
<evidence type="ECO:0000313" key="2">
    <source>
        <dbReference type="Ensembl" id="ENSSGRP00000050172.1"/>
    </source>
</evidence>
<protein>
    <recommendedName>
        <fullName evidence="1">Voltage-dependent calcium channel alpha-2/delta subunit conserved region domain-containing protein</fullName>
    </recommendedName>
</protein>
<dbReference type="OMA" id="TIQSHYI"/>
<organism evidence="2 3">
    <name type="scientific">Sinocyclocheilus grahami</name>
    <name type="common">Dianchi golden-line fish</name>
    <name type="synonym">Barbus grahami</name>
    <dbReference type="NCBI Taxonomy" id="75366"/>
    <lineage>
        <taxon>Eukaryota</taxon>
        <taxon>Metazoa</taxon>
        <taxon>Chordata</taxon>
        <taxon>Craniata</taxon>
        <taxon>Vertebrata</taxon>
        <taxon>Euteleostomi</taxon>
        <taxon>Actinopterygii</taxon>
        <taxon>Neopterygii</taxon>
        <taxon>Teleostei</taxon>
        <taxon>Ostariophysi</taxon>
        <taxon>Cypriniformes</taxon>
        <taxon>Cyprinidae</taxon>
        <taxon>Cyprininae</taxon>
        <taxon>Sinocyclocheilus</taxon>
    </lineage>
</organism>
<dbReference type="InterPro" id="IPR013680">
    <property type="entry name" value="VDCC_a2/dsu"/>
</dbReference>
<dbReference type="AlphaFoldDB" id="A0A672NHS2"/>